<keyword evidence="4" id="KW-0414">Isoprene biosynthesis</keyword>
<organism evidence="7">
    <name type="scientific">bioreactor metagenome</name>
    <dbReference type="NCBI Taxonomy" id="1076179"/>
    <lineage>
        <taxon>unclassified sequences</taxon>
        <taxon>metagenomes</taxon>
        <taxon>ecological metagenomes</taxon>
    </lineage>
</organism>
<evidence type="ECO:0000256" key="5">
    <source>
        <dbReference type="ARBA" id="ARBA00023235"/>
    </source>
</evidence>
<evidence type="ECO:0000256" key="3">
    <source>
        <dbReference type="ARBA" id="ARBA00012057"/>
    </source>
</evidence>
<evidence type="ECO:0000256" key="4">
    <source>
        <dbReference type="ARBA" id="ARBA00023229"/>
    </source>
</evidence>
<evidence type="ECO:0000259" key="6">
    <source>
        <dbReference type="PROSITE" id="PS51462"/>
    </source>
</evidence>
<proteinExistence type="inferred from homology"/>
<dbReference type="InterPro" id="IPR015797">
    <property type="entry name" value="NUDIX_hydrolase-like_dom_sf"/>
</dbReference>
<dbReference type="InterPro" id="IPR000086">
    <property type="entry name" value="NUDIX_hydrolase_dom"/>
</dbReference>
<protein>
    <recommendedName>
        <fullName evidence="3">isopentenyl-diphosphate Delta-isomerase</fullName>
        <ecNumber evidence="3">5.3.3.2</ecNumber>
    </recommendedName>
</protein>
<gene>
    <name evidence="7" type="primary">idi_26</name>
    <name evidence="7" type="ORF">SDC9_207169</name>
</gene>
<dbReference type="SUPFAM" id="SSF55811">
    <property type="entry name" value="Nudix"/>
    <property type="match status" value="1"/>
</dbReference>
<dbReference type="Gene3D" id="3.90.79.10">
    <property type="entry name" value="Nucleoside Triphosphate Pyrophosphohydrolase"/>
    <property type="match status" value="1"/>
</dbReference>
<dbReference type="CDD" id="cd02885">
    <property type="entry name" value="NUDIX_IPP_Isomerase"/>
    <property type="match status" value="1"/>
</dbReference>
<accession>A0A645J712</accession>
<dbReference type="GO" id="GO:0008299">
    <property type="term" value="P:isoprenoid biosynthetic process"/>
    <property type="evidence" value="ECO:0007669"/>
    <property type="project" value="UniProtKB-KW"/>
</dbReference>
<evidence type="ECO:0000313" key="7">
    <source>
        <dbReference type="EMBL" id="MPN59448.1"/>
    </source>
</evidence>
<dbReference type="InterPro" id="IPR011876">
    <property type="entry name" value="IsopentenylPP_isomerase_typ1"/>
</dbReference>
<dbReference type="EC" id="5.3.3.2" evidence="3"/>
<reference evidence="7" key="1">
    <citation type="submission" date="2019-08" db="EMBL/GenBank/DDBJ databases">
        <authorList>
            <person name="Kucharzyk K."/>
            <person name="Murdoch R.W."/>
            <person name="Higgins S."/>
            <person name="Loffler F."/>
        </authorList>
    </citation>
    <scope>NUCLEOTIDE SEQUENCE</scope>
</reference>
<sequence>MQRRAYDKYHSGGLIANTCCSHPRQGEVLEEAVHRRLQEEMNFDCSLQEVFSFVYFHRFTDNLFEYEFDHVFLGEYKDDFRINCREVAEAWWEGYGFLEQDMLSHPEKYSVWFLTAAPRVLAVLRDRKIK</sequence>
<name>A0A645J712_9ZZZZ</name>
<comment type="pathway">
    <text evidence="1">Isoprenoid biosynthesis; dimethylallyl diphosphate biosynthesis; dimethylallyl diphosphate from isopentenyl diphosphate: step 1/1.</text>
</comment>
<dbReference type="Pfam" id="PF00293">
    <property type="entry name" value="NUDIX"/>
    <property type="match status" value="1"/>
</dbReference>
<comment type="caution">
    <text evidence="7">The sequence shown here is derived from an EMBL/GenBank/DDBJ whole genome shotgun (WGS) entry which is preliminary data.</text>
</comment>
<keyword evidence="5 7" id="KW-0413">Isomerase</keyword>
<dbReference type="PROSITE" id="PS51462">
    <property type="entry name" value="NUDIX"/>
    <property type="match status" value="1"/>
</dbReference>
<dbReference type="GO" id="GO:0004452">
    <property type="term" value="F:isopentenyl-diphosphate delta-isomerase activity"/>
    <property type="evidence" value="ECO:0007669"/>
    <property type="project" value="UniProtKB-EC"/>
</dbReference>
<evidence type="ECO:0000256" key="1">
    <source>
        <dbReference type="ARBA" id="ARBA00004826"/>
    </source>
</evidence>
<comment type="similarity">
    <text evidence="2">Belongs to the IPP isomerase type 1 family.</text>
</comment>
<feature type="domain" description="Nudix hydrolase" evidence="6">
    <location>
        <begin position="1"/>
        <end position="115"/>
    </location>
</feature>
<evidence type="ECO:0000256" key="2">
    <source>
        <dbReference type="ARBA" id="ARBA00007579"/>
    </source>
</evidence>
<dbReference type="AlphaFoldDB" id="A0A645J712"/>
<dbReference type="EMBL" id="VSSQ01133470">
    <property type="protein sequence ID" value="MPN59448.1"/>
    <property type="molecule type" value="Genomic_DNA"/>
</dbReference>